<dbReference type="InterPro" id="IPR018655">
    <property type="entry name" value="DUF2086"/>
</dbReference>
<reference evidence="1 2" key="1">
    <citation type="submission" date="2018-08" db="EMBL/GenBank/DDBJ databases">
        <title>Fibrisoma montanum sp. nov., isolated from Danxia mountain soil.</title>
        <authorList>
            <person name="Huang Y."/>
        </authorList>
    </citation>
    <scope>NUCLEOTIDE SEQUENCE [LARGE SCALE GENOMIC DNA]</scope>
    <source>
        <strain evidence="1 2">HYT19</strain>
    </source>
</reference>
<keyword evidence="2" id="KW-1185">Reference proteome</keyword>
<gene>
    <name evidence="1" type="ORF">DYU11_29990</name>
</gene>
<organism evidence="1 2">
    <name type="scientific">Fibrisoma montanum</name>
    <dbReference type="NCBI Taxonomy" id="2305895"/>
    <lineage>
        <taxon>Bacteria</taxon>
        <taxon>Pseudomonadati</taxon>
        <taxon>Bacteroidota</taxon>
        <taxon>Cytophagia</taxon>
        <taxon>Cytophagales</taxon>
        <taxon>Spirosomataceae</taxon>
        <taxon>Fibrisoma</taxon>
    </lineage>
</organism>
<dbReference type="OrthoDB" id="9781972at2"/>
<name>A0A418LXG6_9BACT</name>
<dbReference type="RefSeq" id="WP_119671506.1">
    <property type="nucleotide sequence ID" value="NZ_QXED01000014.1"/>
</dbReference>
<accession>A0A418LXG6</accession>
<dbReference type="Gene3D" id="2.60.120.620">
    <property type="entry name" value="q2cbj1_9rhob like domain"/>
    <property type="match status" value="1"/>
</dbReference>
<evidence type="ECO:0000313" key="2">
    <source>
        <dbReference type="Proteomes" id="UP000283523"/>
    </source>
</evidence>
<evidence type="ECO:0000313" key="1">
    <source>
        <dbReference type="EMBL" id="RIV18006.1"/>
    </source>
</evidence>
<dbReference type="Proteomes" id="UP000283523">
    <property type="component" value="Unassembled WGS sequence"/>
</dbReference>
<dbReference type="Pfam" id="PF09859">
    <property type="entry name" value="Oxygenase-NA"/>
    <property type="match status" value="1"/>
</dbReference>
<dbReference type="AlphaFoldDB" id="A0A418LXG6"/>
<dbReference type="EMBL" id="QXED01000014">
    <property type="protein sequence ID" value="RIV18006.1"/>
    <property type="molecule type" value="Genomic_DNA"/>
</dbReference>
<proteinExistence type="predicted"/>
<comment type="caution">
    <text evidence="1">The sequence shown here is derived from an EMBL/GenBank/DDBJ whole genome shotgun (WGS) entry which is preliminary data.</text>
</comment>
<sequence length="229" mass="26687">MQKLNWDLHGHDLNENGFTCLPPLVSVEECRDLAQGYDDPDRYRKTVTMKQHNFGRGEYRYFSYPLPGLVDELRHALFPPLARIANDWHEKLNIVQRYPDHLDEWLAVCHQAGQTRPTPLILNYQTGDWNALHQDIYGELYFPFQAVLFLTQPGRDYAGGEFVMLEQRPRRQSKAIVLQPEQGQVLVFTTRHRPAKGTRGYYRVSMRHGVSEVRQGTRLNLGIIFHDAQ</sequence>
<protein>
    <submittedName>
        <fullName evidence="1">Prolyl 4-hydroxylase subunit alpha</fullName>
    </submittedName>
</protein>